<dbReference type="EMBL" id="CP061839">
    <property type="protein sequence ID" value="QOW59963.1"/>
    <property type="molecule type" value="Genomic_DNA"/>
</dbReference>
<protein>
    <recommendedName>
        <fullName evidence="3">DUF4304 domain-containing protein</fullName>
    </recommendedName>
</protein>
<dbReference type="AlphaFoldDB" id="A0A7S6WMM9"/>
<sequence length="210" mass="24995">MRAKEINAIIKEQTENFFKQEGFKYVSKDMAYVKKTDAYRLEYGFTYCEYHPEYEYEIVLFVQLTEVEEIYIKIRNGVTIGMTYVFPLSYFLGKENYVNNNPEWNIEYKTDIPPFSQALIDTYTKYVKEFIPFITQPQNMLNFLLSEIATEKDYANNINVLMRALILLKLLDDSRLLEMYAKFKEKLKAYDTEDQITYGTQMDNIVSGNW</sequence>
<name>A0A7S6WMM9_9SPIR</name>
<evidence type="ECO:0008006" key="3">
    <source>
        <dbReference type="Google" id="ProtNLM"/>
    </source>
</evidence>
<reference evidence="1 2" key="1">
    <citation type="submission" date="2020-09" db="EMBL/GenBank/DDBJ databases">
        <title>Characterization of Treponema spp. from bovine digital dermatitis in Korea.</title>
        <authorList>
            <person name="Espiritu H.M."/>
            <person name="Cho Y.I."/>
            <person name="Mamuad L."/>
        </authorList>
    </citation>
    <scope>NUCLEOTIDE SEQUENCE [LARGE SCALE GENOMIC DNA]</scope>
    <source>
        <strain evidence="1 2">KS1</strain>
    </source>
</reference>
<dbReference type="Proteomes" id="UP000593915">
    <property type="component" value="Chromosome"/>
</dbReference>
<gene>
    <name evidence="1" type="ORF">IFE08_08830</name>
</gene>
<accession>A0A7S6WMM9</accession>
<dbReference type="RefSeq" id="WP_024466850.1">
    <property type="nucleotide sequence ID" value="NZ_CP061839.1"/>
</dbReference>
<proteinExistence type="predicted"/>
<evidence type="ECO:0000313" key="2">
    <source>
        <dbReference type="Proteomes" id="UP000593915"/>
    </source>
</evidence>
<evidence type="ECO:0000313" key="1">
    <source>
        <dbReference type="EMBL" id="QOW59963.1"/>
    </source>
</evidence>
<organism evidence="1 2">
    <name type="scientific">Treponema pedis</name>
    <dbReference type="NCBI Taxonomy" id="409322"/>
    <lineage>
        <taxon>Bacteria</taxon>
        <taxon>Pseudomonadati</taxon>
        <taxon>Spirochaetota</taxon>
        <taxon>Spirochaetia</taxon>
        <taxon>Spirochaetales</taxon>
        <taxon>Treponemataceae</taxon>
        <taxon>Treponema</taxon>
    </lineage>
</organism>